<dbReference type="InterPro" id="IPR005135">
    <property type="entry name" value="Endo/exonuclease/phosphatase"/>
</dbReference>
<organism evidence="2 3">
    <name type="scientific">Aquibium carbonis</name>
    <dbReference type="NCBI Taxonomy" id="2495581"/>
    <lineage>
        <taxon>Bacteria</taxon>
        <taxon>Pseudomonadati</taxon>
        <taxon>Pseudomonadota</taxon>
        <taxon>Alphaproteobacteria</taxon>
        <taxon>Hyphomicrobiales</taxon>
        <taxon>Phyllobacteriaceae</taxon>
        <taxon>Aquibium</taxon>
    </lineage>
</organism>
<reference evidence="2 3" key="1">
    <citation type="submission" date="2018-12" db="EMBL/GenBank/DDBJ databases">
        <title>Mesorhizobium carbonis sp. nov., isolated from coal mine water.</title>
        <authorList>
            <person name="Xin W."/>
            <person name="Xu Z."/>
            <person name="Xiang F."/>
            <person name="Zhang J."/>
            <person name="Xi L."/>
            <person name="Liu J."/>
        </authorList>
    </citation>
    <scope>NUCLEOTIDE SEQUENCE [LARGE SCALE GENOMIC DNA]</scope>
    <source>
        <strain evidence="2 3">B2.3</strain>
    </source>
</reference>
<comment type="caution">
    <text evidence="2">The sequence shown here is derived from an EMBL/GenBank/DDBJ whole genome shotgun (WGS) entry which is preliminary data.</text>
</comment>
<keyword evidence="3" id="KW-1185">Reference proteome</keyword>
<dbReference type="InterPro" id="IPR036691">
    <property type="entry name" value="Endo/exonu/phosph_ase_sf"/>
</dbReference>
<dbReference type="GO" id="GO:0016020">
    <property type="term" value="C:membrane"/>
    <property type="evidence" value="ECO:0007669"/>
    <property type="project" value="GOC"/>
</dbReference>
<dbReference type="EMBL" id="RWKW01000016">
    <property type="protein sequence ID" value="RST87476.1"/>
    <property type="molecule type" value="Genomic_DNA"/>
</dbReference>
<dbReference type="Proteomes" id="UP000278398">
    <property type="component" value="Unassembled WGS sequence"/>
</dbReference>
<dbReference type="AlphaFoldDB" id="A0A429Z166"/>
<dbReference type="SUPFAM" id="SSF56219">
    <property type="entry name" value="DNase I-like"/>
    <property type="match status" value="1"/>
</dbReference>
<evidence type="ECO:0000313" key="3">
    <source>
        <dbReference type="Proteomes" id="UP000278398"/>
    </source>
</evidence>
<dbReference type="Gene3D" id="3.60.10.10">
    <property type="entry name" value="Endonuclease/exonuclease/phosphatase"/>
    <property type="match status" value="1"/>
</dbReference>
<protein>
    <submittedName>
        <fullName evidence="2">EEP domain-containing protein</fullName>
    </submittedName>
</protein>
<evidence type="ECO:0000313" key="2">
    <source>
        <dbReference type="EMBL" id="RST87476.1"/>
    </source>
</evidence>
<accession>A0A429Z166</accession>
<name>A0A429Z166_9HYPH</name>
<dbReference type="OrthoDB" id="9813425at2"/>
<evidence type="ECO:0000259" key="1">
    <source>
        <dbReference type="Pfam" id="PF03372"/>
    </source>
</evidence>
<gene>
    <name evidence="2" type="ORF">EJC49_05215</name>
</gene>
<feature type="domain" description="Endonuclease/exonuclease/phosphatase" evidence="1">
    <location>
        <begin position="7"/>
        <end position="238"/>
    </location>
</feature>
<dbReference type="PANTHER" id="PTHR14859">
    <property type="entry name" value="CALCOFLUOR WHITE HYPERSENSITIVE PROTEIN PRECURSOR"/>
    <property type="match status" value="1"/>
</dbReference>
<sequence>MSRLRVVTYNVHRCVGVDGKLSPGRIAEVIAETGADVVALQELDVRRARSGGVDQAEAIARELGMGNIHFHPALKVMEEEYGDAIITALPSTVIKAGALPGVERRPQIEPRGAIWTRIELDGAPVDVVNTHFGLRRWERRAQARCLLGSEWLGRADPTVPMVLAGDFNSFPRGTVCGMIRQHLRDAHQLGSPKRRRPRRTFPSNFPVFRIDHIFISRQISVVSADTHRSLLSRAASDHLPLVADLTIDR</sequence>
<proteinExistence type="predicted"/>
<dbReference type="PANTHER" id="PTHR14859:SF15">
    <property type="entry name" value="ENDONUCLEASE_EXONUCLEASE_PHOSPHATASE DOMAIN-CONTAINING PROTEIN"/>
    <property type="match status" value="1"/>
</dbReference>
<dbReference type="Pfam" id="PF03372">
    <property type="entry name" value="Exo_endo_phos"/>
    <property type="match status" value="1"/>
</dbReference>
<dbReference type="InterPro" id="IPR051916">
    <property type="entry name" value="GPI-anchor_lipid_remodeler"/>
</dbReference>
<dbReference type="GO" id="GO:0003824">
    <property type="term" value="F:catalytic activity"/>
    <property type="evidence" value="ECO:0007669"/>
    <property type="project" value="InterPro"/>
</dbReference>
<dbReference type="GO" id="GO:0006506">
    <property type="term" value="P:GPI anchor biosynthetic process"/>
    <property type="evidence" value="ECO:0007669"/>
    <property type="project" value="TreeGrafter"/>
</dbReference>